<name>A0ABQ1J7G6_9GAMM</name>
<gene>
    <name evidence="1" type="ORF">GCM10011607_21540</name>
</gene>
<organism evidence="1 2">
    <name type="scientific">Shewanella inventionis</name>
    <dbReference type="NCBI Taxonomy" id="1738770"/>
    <lineage>
        <taxon>Bacteria</taxon>
        <taxon>Pseudomonadati</taxon>
        <taxon>Pseudomonadota</taxon>
        <taxon>Gammaproteobacteria</taxon>
        <taxon>Alteromonadales</taxon>
        <taxon>Shewanellaceae</taxon>
        <taxon>Shewanella</taxon>
    </lineage>
</organism>
<evidence type="ECO:0000313" key="2">
    <source>
        <dbReference type="Proteomes" id="UP000617555"/>
    </source>
</evidence>
<dbReference type="Proteomes" id="UP000617555">
    <property type="component" value="Unassembled WGS sequence"/>
</dbReference>
<keyword evidence="2" id="KW-1185">Reference proteome</keyword>
<reference evidence="2" key="1">
    <citation type="journal article" date="2019" name="Int. J. Syst. Evol. Microbiol.">
        <title>The Global Catalogue of Microorganisms (GCM) 10K type strain sequencing project: providing services to taxonomists for standard genome sequencing and annotation.</title>
        <authorList>
            <consortium name="The Broad Institute Genomics Platform"/>
            <consortium name="The Broad Institute Genome Sequencing Center for Infectious Disease"/>
            <person name="Wu L."/>
            <person name="Ma J."/>
        </authorList>
    </citation>
    <scope>NUCLEOTIDE SEQUENCE [LARGE SCALE GENOMIC DNA]</scope>
    <source>
        <strain evidence="2">CGMCC 1.15339</strain>
    </source>
</reference>
<comment type="caution">
    <text evidence="1">The sequence shown here is derived from an EMBL/GenBank/DDBJ whole genome shotgun (WGS) entry which is preliminary data.</text>
</comment>
<proteinExistence type="predicted"/>
<evidence type="ECO:0000313" key="1">
    <source>
        <dbReference type="EMBL" id="GGB60548.1"/>
    </source>
</evidence>
<protein>
    <submittedName>
        <fullName evidence="1">Uncharacterized protein</fullName>
    </submittedName>
</protein>
<dbReference type="EMBL" id="BMII01000016">
    <property type="protein sequence ID" value="GGB60548.1"/>
    <property type="molecule type" value="Genomic_DNA"/>
</dbReference>
<accession>A0ABQ1J7G6</accession>
<sequence>MYVNYIWSKKQELIKQIKREKQKANELINEERASEVVITIPKKLMTSNNPNIILLIMT</sequence>